<evidence type="ECO:0000313" key="4">
    <source>
        <dbReference type="Proteomes" id="UP000630805"/>
    </source>
</evidence>
<dbReference type="SUPFAM" id="SSF53850">
    <property type="entry name" value="Periplasmic binding protein-like II"/>
    <property type="match status" value="1"/>
</dbReference>
<dbReference type="CDD" id="cd08422">
    <property type="entry name" value="PBP2_CrgA_like"/>
    <property type="match status" value="1"/>
</dbReference>
<sequence length="204" mass="23495">MPLMLCRLESLRQNRAINEFRCSYPDVHFELHLTNQPVDLIEERIDLAFRLTYDLQDSAMIARKIGHAKLCLYASNEYLKQKGQPVELADLEHHDCVHVGTTRYGDYWTIIESGKIVRFRKPWSLIIPNTLSLVQAVAEGAGIAAISDLFVRDHACANQLIRLDGVVEFPDLEFFALYPSRKHLAYRVTLFSDFLRQLEPFSEA</sequence>
<organism evidence="3 4">
    <name type="scientific">Ruegeria haliotis</name>
    <dbReference type="NCBI Taxonomy" id="2747601"/>
    <lineage>
        <taxon>Bacteria</taxon>
        <taxon>Pseudomonadati</taxon>
        <taxon>Pseudomonadota</taxon>
        <taxon>Alphaproteobacteria</taxon>
        <taxon>Rhodobacterales</taxon>
        <taxon>Roseobacteraceae</taxon>
        <taxon>Ruegeria</taxon>
    </lineage>
</organism>
<dbReference type="RefSeq" id="WP_176866997.1">
    <property type="nucleotide sequence ID" value="NZ_JABXWT010000016.1"/>
</dbReference>
<dbReference type="Pfam" id="PF03466">
    <property type="entry name" value="LysR_substrate"/>
    <property type="match status" value="1"/>
</dbReference>
<name>A0ABX2PV63_9RHOB</name>
<reference evidence="3 4" key="1">
    <citation type="submission" date="2020-06" db="EMBL/GenBank/DDBJ databases">
        <authorList>
            <person name="Cao W.R."/>
        </authorList>
    </citation>
    <scope>NUCLEOTIDE SEQUENCE [LARGE SCALE GENOMIC DNA]</scope>
    <source>
        <strain evidence="3 4">B1Z28</strain>
    </source>
</reference>
<evidence type="ECO:0000259" key="2">
    <source>
        <dbReference type="Pfam" id="PF03466"/>
    </source>
</evidence>
<proteinExistence type="inferred from homology"/>
<dbReference type="InterPro" id="IPR005119">
    <property type="entry name" value="LysR_subst-bd"/>
</dbReference>
<comment type="caution">
    <text evidence="3">The sequence shown here is derived from an EMBL/GenBank/DDBJ whole genome shotgun (WGS) entry which is preliminary data.</text>
</comment>
<dbReference type="InterPro" id="IPR058163">
    <property type="entry name" value="LysR-type_TF_proteobact-type"/>
</dbReference>
<accession>A0ABX2PV63</accession>
<dbReference type="Gene3D" id="3.40.190.290">
    <property type="match status" value="1"/>
</dbReference>
<evidence type="ECO:0000256" key="1">
    <source>
        <dbReference type="ARBA" id="ARBA00009437"/>
    </source>
</evidence>
<dbReference type="EMBL" id="JABXWT010000016">
    <property type="protein sequence ID" value="NVO57933.1"/>
    <property type="molecule type" value="Genomic_DNA"/>
</dbReference>
<dbReference type="PANTHER" id="PTHR30537:SF5">
    <property type="entry name" value="HTH-TYPE TRANSCRIPTIONAL ACTIVATOR TTDR-RELATED"/>
    <property type="match status" value="1"/>
</dbReference>
<feature type="domain" description="LysR substrate-binding" evidence="2">
    <location>
        <begin position="15"/>
        <end position="197"/>
    </location>
</feature>
<keyword evidence="4" id="KW-1185">Reference proteome</keyword>
<protein>
    <recommendedName>
        <fullName evidence="2">LysR substrate-binding domain-containing protein</fullName>
    </recommendedName>
</protein>
<gene>
    <name evidence="3" type="ORF">HW561_19215</name>
</gene>
<dbReference type="PANTHER" id="PTHR30537">
    <property type="entry name" value="HTH-TYPE TRANSCRIPTIONAL REGULATOR"/>
    <property type="match status" value="1"/>
</dbReference>
<dbReference type="Proteomes" id="UP000630805">
    <property type="component" value="Unassembled WGS sequence"/>
</dbReference>
<evidence type="ECO:0000313" key="3">
    <source>
        <dbReference type="EMBL" id="NVO57933.1"/>
    </source>
</evidence>
<comment type="similarity">
    <text evidence="1">Belongs to the LysR transcriptional regulatory family.</text>
</comment>